<evidence type="ECO:0000313" key="2">
    <source>
        <dbReference type="EMBL" id="OGM97809.1"/>
    </source>
</evidence>
<name>A0A1F8EBU4_9BACT</name>
<evidence type="ECO:0000256" key="1">
    <source>
        <dbReference type="SAM" id="Coils"/>
    </source>
</evidence>
<comment type="caution">
    <text evidence="2">The sequence shown here is derived from an EMBL/GenBank/DDBJ whole genome shotgun (WGS) entry which is preliminary data.</text>
</comment>
<protein>
    <submittedName>
        <fullName evidence="2">Uncharacterized protein</fullName>
    </submittedName>
</protein>
<keyword evidence="1" id="KW-0175">Coiled coil</keyword>
<gene>
    <name evidence="2" type="ORF">A2735_01470</name>
</gene>
<accession>A0A1F8EBU4</accession>
<dbReference type="Proteomes" id="UP000178520">
    <property type="component" value="Unassembled WGS sequence"/>
</dbReference>
<reference evidence="2 3" key="1">
    <citation type="journal article" date="2016" name="Nat. Commun.">
        <title>Thousands of microbial genomes shed light on interconnected biogeochemical processes in an aquifer system.</title>
        <authorList>
            <person name="Anantharaman K."/>
            <person name="Brown C.T."/>
            <person name="Hug L.A."/>
            <person name="Sharon I."/>
            <person name="Castelle C.J."/>
            <person name="Probst A.J."/>
            <person name="Thomas B.C."/>
            <person name="Singh A."/>
            <person name="Wilkins M.J."/>
            <person name="Karaoz U."/>
            <person name="Brodie E.L."/>
            <person name="Williams K.H."/>
            <person name="Hubbard S.S."/>
            <person name="Banfield J.F."/>
        </authorList>
    </citation>
    <scope>NUCLEOTIDE SEQUENCE [LARGE SCALE GENOMIC DNA]</scope>
</reference>
<feature type="coiled-coil region" evidence="1">
    <location>
        <begin position="30"/>
        <end position="57"/>
    </location>
</feature>
<sequence>MVMNKQEFIRIVGCIKELDSLLFSRQLLQSDQVRTAMKKLRDELDTALRNTETMRYEELSVGDFYLDPKGVRKRKIKFDLDIGSVPVDPGHSGLVSCPAPSKLVRRILE</sequence>
<dbReference type="AlphaFoldDB" id="A0A1F8EBU4"/>
<organism evidence="2 3">
    <name type="scientific">Candidatus Yanofskybacteria bacterium RIFCSPHIGHO2_01_FULL_41_21</name>
    <dbReference type="NCBI Taxonomy" id="1802660"/>
    <lineage>
        <taxon>Bacteria</taxon>
        <taxon>Candidatus Yanofskyibacteriota</taxon>
    </lineage>
</organism>
<proteinExistence type="predicted"/>
<evidence type="ECO:0000313" key="3">
    <source>
        <dbReference type="Proteomes" id="UP000178520"/>
    </source>
</evidence>
<dbReference type="EMBL" id="MGJA01000008">
    <property type="protein sequence ID" value="OGM97809.1"/>
    <property type="molecule type" value="Genomic_DNA"/>
</dbReference>